<name>A0ABQ5BGQ4_9ASTR</name>
<evidence type="ECO:0000313" key="2">
    <source>
        <dbReference type="EMBL" id="GJT13841.1"/>
    </source>
</evidence>
<proteinExistence type="predicted"/>
<keyword evidence="3" id="KW-1185">Reference proteome</keyword>
<sequence length="333" mass="38588">MLSKKPKAATADLHKDLLGTRNPGLGYMAKRAQPVLYDADTLLHPTHHPVSIWDSEDVLVHQVVSMKKMNEKPGHVRPPNGFNDKHNAMMFVSEELFEIRYENQQAQKLQNSVERYITSLRIQQNGLKVEKRESQRRVDLQPIRNPKYLAYRMYTKSSKYIPPPKRANWVKPTPLPKKKQVTFQEPPRTSNRPTQKLPVQHNKKPNVPVNLSTRTKPATESRKPMPKCHTRNHRILPNKSVNARRAADHNRKLNVVYHNQFVIRSLKSVNTKTPHAKHSVNHTKKVWKATRNHNVNTTKTAWRPTGKIVGSVKPQWKPTGRHFALYDKHVLLD</sequence>
<comment type="caution">
    <text evidence="2">The sequence shown here is derived from an EMBL/GenBank/DDBJ whole genome shotgun (WGS) entry which is preliminary data.</text>
</comment>
<evidence type="ECO:0000256" key="1">
    <source>
        <dbReference type="SAM" id="MobiDB-lite"/>
    </source>
</evidence>
<feature type="region of interest" description="Disordered" evidence="1">
    <location>
        <begin position="164"/>
        <end position="232"/>
    </location>
</feature>
<feature type="compositionally biased region" description="Polar residues" evidence="1">
    <location>
        <begin position="181"/>
        <end position="194"/>
    </location>
</feature>
<organism evidence="2 3">
    <name type="scientific">Tanacetum coccineum</name>
    <dbReference type="NCBI Taxonomy" id="301880"/>
    <lineage>
        <taxon>Eukaryota</taxon>
        <taxon>Viridiplantae</taxon>
        <taxon>Streptophyta</taxon>
        <taxon>Embryophyta</taxon>
        <taxon>Tracheophyta</taxon>
        <taxon>Spermatophyta</taxon>
        <taxon>Magnoliopsida</taxon>
        <taxon>eudicotyledons</taxon>
        <taxon>Gunneridae</taxon>
        <taxon>Pentapetalae</taxon>
        <taxon>asterids</taxon>
        <taxon>campanulids</taxon>
        <taxon>Asterales</taxon>
        <taxon>Asteraceae</taxon>
        <taxon>Asteroideae</taxon>
        <taxon>Anthemideae</taxon>
        <taxon>Anthemidinae</taxon>
        <taxon>Tanacetum</taxon>
    </lineage>
</organism>
<reference evidence="2" key="1">
    <citation type="journal article" date="2022" name="Int. J. Mol. Sci.">
        <title>Draft Genome of Tanacetum Coccineum: Genomic Comparison of Closely Related Tanacetum-Family Plants.</title>
        <authorList>
            <person name="Yamashiro T."/>
            <person name="Shiraishi A."/>
            <person name="Nakayama K."/>
            <person name="Satake H."/>
        </authorList>
    </citation>
    <scope>NUCLEOTIDE SEQUENCE</scope>
</reference>
<dbReference type="EMBL" id="BQNB010013264">
    <property type="protein sequence ID" value="GJT13841.1"/>
    <property type="molecule type" value="Genomic_DNA"/>
</dbReference>
<reference evidence="2" key="2">
    <citation type="submission" date="2022-01" db="EMBL/GenBank/DDBJ databases">
        <authorList>
            <person name="Yamashiro T."/>
            <person name="Shiraishi A."/>
            <person name="Satake H."/>
            <person name="Nakayama K."/>
        </authorList>
    </citation>
    <scope>NUCLEOTIDE SEQUENCE</scope>
</reference>
<dbReference type="Proteomes" id="UP001151760">
    <property type="component" value="Unassembled WGS sequence"/>
</dbReference>
<protein>
    <submittedName>
        <fullName evidence="2">Uncharacterized protein</fullName>
    </submittedName>
</protein>
<accession>A0ABQ5BGQ4</accession>
<gene>
    <name evidence="2" type="ORF">Tco_0860883</name>
</gene>
<evidence type="ECO:0000313" key="3">
    <source>
        <dbReference type="Proteomes" id="UP001151760"/>
    </source>
</evidence>